<dbReference type="PANTHER" id="PTHR24413">
    <property type="entry name" value="SPECKLE-TYPE POZ PROTEIN"/>
    <property type="match status" value="1"/>
</dbReference>
<evidence type="ECO:0000259" key="1">
    <source>
        <dbReference type="Pfam" id="PF00651"/>
    </source>
</evidence>
<reference evidence="3" key="1">
    <citation type="submission" date="2025-08" db="UniProtKB">
        <authorList>
            <consortium name="RefSeq"/>
        </authorList>
    </citation>
    <scope>IDENTIFICATION</scope>
    <source>
        <tissue evidence="3">Whole body</tissue>
    </source>
</reference>
<dbReference type="InterPro" id="IPR000210">
    <property type="entry name" value="BTB/POZ_dom"/>
</dbReference>
<name>A0A6J1R7Q9_9HYME</name>
<sequence length="217" mass="25261">MNLLPWSTELSRNMTYLEDSTSDEFRFKDEESIKFIIGEDQYVISKKSLCAINSSYFKNICLTHKEIGKDMTNELVTNKEIRSFHQILLYIATGSTDFYGDYGMLKDLLTAADKYDVATLKLTCERYLLHYITIDNAVELIQLAFSSNAKFLETHSAAFIKFHIEEIRYTETFQNPQEDLNKIMELIEKSKMLEISTHQFFSLPPTIKETFTLAEIH</sequence>
<proteinExistence type="predicted"/>
<keyword evidence="2" id="KW-1185">Reference proteome</keyword>
<dbReference type="InterPro" id="IPR011333">
    <property type="entry name" value="SKP1/BTB/POZ_sf"/>
</dbReference>
<feature type="domain" description="BTB" evidence="1">
    <location>
        <begin position="36"/>
        <end position="130"/>
    </location>
</feature>
<dbReference type="GeneID" id="112465525"/>
<dbReference type="Proteomes" id="UP000504618">
    <property type="component" value="Unplaced"/>
</dbReference>
<evidence type="ECO:0000313" key="2">
    <source>
        <dbReference type="Proteomes" id="UP000504618"/>
    </source>
</evidence>
<gene>
    <name evidence="3" type="primary">LOC112465525</name>
</gene>
<accession>A0A6J1R7Q9</accession>
<dbReference type="AlphaFoldDB" id="A0A6J1R7Q9"/>
<dbReference type="SUPFAM" id="SSF54695">
    <property type="entry name" value="POZ domain"/>
    <property type="match status" value="1"/>
</dbReference>
<protein>
    <submittedName>
        <fullName evidence="3">BTB and MATH domain-containing protein 43-like</fullName>
    </submittedName>
</protein>
<organism evidence="2 3">
    <name type="scientific">Temnothorax curvispinosus</name>
    <dbReference type="NCBI Taxonomy" id="300111"/>
    <lineage>
        <taxon>Eukaryota</taxon>
        <taxon>Metazoa</taxon>
        <taxon>Ecdysozoa</taxon>
        <taxon>Arthropoda</taxon>
        <taxon>Hexapoda</taxon>
        <taxon>Insecta</taxon>
        <taxon>Pterygota</taxon>
        <taxon>Neoptera</taxon>
        <taxon>Endopterygota</taxon>
        <taxon>Hymenoptera</taxon>
        <taxon>Apocrita</taxon>
        <taxon>Aculeata</taxon>
        <taxon>Formicoidea</taxon>
        <taxon>Formicidae</taxon>
        <taxon>Myrmicinae</taxon>
        <taxon>Temnothorax</taxon>
    </lineage>
</organism>
<evidence type="ECO:0000313" key="3">
    <source>
        <dbReference type="RefSeq" id="XP_024888860.1"/>
    </source>
</evidence>
<dbReference type="Gene3D" id="3.30.710.10">
    <property type="entry name" value="Potassium Channel Kv1.1, Chain A"/>
    <property type="match status" value="1"/>
</dbReference>
<dbReference type="Pfam" id="PF00651">
    <property type="entry name" value="BTB"/>
    <property type="match status" value="1"/>
</dbReference>
<dbReference type="RefSeq" id="XP_024888860.1">
    <property type="nucleotide sequence ID" value="XM_025033092.1"/>
</dbReference>
<dbReference type="OrthoDB" id="7554223at2759"/>